<dbReference type="InterPro" id="IPR000572">
    <property type="entry name" value="OxRdtase_Mopterin-bd_dom"/>
</dbReference>
<dbReference type="Gene3D" id="3.90.420.10">
    <property type="entry name" value="Oxidoreductase, molybdopterin-binding domain"/>
    <property type="match status" value="1"/>
</dbReference>
<proteinExistence type="predicted"/>
<dbReference type="SUPFAM" id="SSF56524">
    <property type="entry name" value="Oxidoreductase molybdopterin-binding domain"/>
    <property type="match status" value="2"/>
</dbReference>
<dbReference type="AlphaFoldDB" id="A0A644TM55"/>
<reference evidence="3" key="1">
    <citation type="submission" date="2019-08" db="EMBL/GenBank/DDBJ databases">
        <authorList>
            <person name="Kucharzyk K."/>
            <person name="Murdoch R.W."/>
            <person name="Higgins S."/>
            <person name="Loffler F."/>
        </authorList>
    </citation>
    <scope>NUCLEOTIDE SEQUENCE</scope>
</reference>
<dbReference type="EMBL" id="VSSQ01000038">
    <property type="protein sequence ID" value="MPL67739.1"/>
    <property type="molecule type" value="Genomic_DNA"/>
</dbReference>
<feature type="region of interest" description="Disordered" evidence="1">
    <location>
        <begin position="41"/>
        <end position="73"/>
    </location>
</feature>
<feature type="compositionally biased region" description="Low complexity" evidence="1">
    <location>
        <begin position="62"/>
        <end position="73"/>
    </location>
</feature>
<protein>
    <recommendedName>
        <fullName evidence="2">Oxidoreductase molybdopterin-binding domain-containing protein</fullName>
    </recommendedName>
</protein>
<evidence type="ECO:0000313" key="3">
    <source>
        <dbReference type="EMBL" id="MPL67739.1"/>
    </source>
</evidence>
<evidence type="ECO:0000256" key="1">
    <source>
        <dbReference type="SAM" id="MobiDB-lite"/>
    </source>
</evidence>
<dbReference type="Pfam" id="PF00174">
    <property type="entry name" value="Oxidored_molyb"/>
    <property type="match status" value="1"/>
</dbReference>
<dbReference type="InterPro" id="IPR036374">
    <property type="entry name" value="OxRdtase_Mopterin-bd_sf"/>
</dbReference>
<accession>A0A644TM55</accession>
<name>A0A644TM55_9ZZZZ</name>
<gene>
    <name evidence="3" type="ORF">SDC9_13437</name>
</gene>
<organism evidence="3">
    <name type="scientific">bioreactor metagenome</name>
    <dbReference type="NCBI Taxonomy" id="1076179"/>
    <lineage>
        <taxon>unclassified sequences</taxon>
        <taxon>metagenomes</taxon>
        <taxon>ecological metagenomes</taxon>
    </lineage>
</organism>
<comment type="caution">
    <text evidence="3">The sequence shown here is derived from an EMBL/GenBank/DDBJ whole genome shotgun (WGS) entry which is preliminary data.</text>
</comment>
<evidence type="ECO:0000259" key="2">
    <source>
        <dbReference type="Pfam" id="PF00174"/>
    </source>
</evidence>
<feature type="compositionally biased region" description="Polar residues" evidence="1">
    <location>
        <begin position="45"/>
        <end position="60"/>
    </location>
</feature>
<sequence>MYTKKSGRAPAILALCGLLLAVFAFFPAGCSSQKKSLTAGETRATENAQGGQTPQIQPATLSPGPAGGSAESAADAASGASVAADWEVALEGRRKDTLSQAYYQKLKSAGREYLRKTVDKKGISVEYSGLSLGAVLAMVDGSDATHPFSFDADLWAKGYDIVLTAADGYSVSFSTKDIGPQTLILADMEAGDYLAKPMIVGDAPKNLWVKDVVSISTSLAPGLASAEAETFTLELDINGTKASLSLAELEKDPAYGEGTGSYTTSAGTKYTNAYGGVSLSALLGRYMELAAQDSVTFVATDGYEMTYPGSLILDESDGKWLLAFKLDGEYLPKDPGYIRTIKVGPTAPNIDGHSSVKMIKKIVVRQEGFKDFTLSYSGKKDGSLDRSTVQSCVSCHGREVAFERKDIKAKYKGFPLHLLLAYADDPLYAPHKQGSDILAYDAAAARAGYGVEVIAEDGYSIRLDSRDLDNNNDIILAMYRESDSLGPDEFPLVLVWDKNAVRVPEGIKNVKRVSSIRLLF</sequence>
<feature type="domain" description="Oxidoreductase molybdopterin-binding" evidence="2">
    <location>
        <begin position="263"/>
        <end position="370"/>
    </location>
</feature>